<feature type="compositionally biased region" description="Low complexity" evidence="2">
    <location>
        <begin position="40"/>
        <end position="60"/>
    </location>
</feature>
<sequence>MPLPVPSFRAAPRRRPARAAAVVALAVAVVVGLAGCTSGGAPQSATGPAPTATPGAQPASFPGMPPVSDPHNVYSDAGANMLSDAVRTAKPLVYVPHTKSGDVWTIDPATFQVVGRYRLGGELQHVVPSWDMKTLYATDDTSDKITPFDPVTGLPGKNIPVVDPYNMYFTPDGKSAISVAEARRKLVFYDPHTWQVQGELPTPQCAGIDHADYTPDGRTALFTCEFDGRVAIVDLVNRTVLRTIDMPVRHMRMGPQDIKMAPDGSVFYVADSQEGGVWVIDGAGTKVLREIPTGAGAHGLYLSRDAERLFVTNRIDGSVSVLDAYTGAVEAKWTIPGGSPDMGNVTADGSQLWLSGRYTHEVYVLSTTDGKLLARIPVGDGPHGLCVWPQPGRYSIGHTGITR</sequence>
<dbReference type="InterPro" id="IPR051200">
    <property type="entry name" value="Host-pathogen_enzymatic-act"/>
</dbReference>
<dbReference type="Proteomes" id="UP001597182">
    <property type="component" value="Unassembled WGS sequence"/>
</dbReference>
<protein>
    <submittedName>
        <fullName evidence="4">YncE family protein</fullName>
    </submittedName>
</protein>
<feature type="region of interest" description="Disordered" evidence="2">
    <location>
        <begin position="40"/>
        <end position="72"/>
    </location>
</feature>
<feature type="domain" description="YNCE-like beta-propeller" evidence="3">
    <location>
        <begin position="89"/>
        <end position="386"/>
    </location>
</feature>
<keyword evidence="1" id="KW-0732">Signal</keyword>
<proteinExistence type="predicted"/>
<evidence type="ECO:0000313" key="5">
    <source>
        <dbReference type="Proteomes" id="UP001597182"/>
    </source>
</evidence>
<dbReference type="Pfam" id="PF21783">
    <property type="entry name" value="YNCE"/>
    <property type="match status" value="1"/>
</dbReference>
<comment type="caution">
    <text evidence="4">The sequence shown here is derived from an EMBL/GenBank/DDBJ whole genome shotgun (WGS) entry which is preliminary data.</text>
</comment>
<dbReference type="InterPro" id="IPR048433">
    <property type="entry name" value="YNCE-like_beta-prop"/>
</dbReference>
<dbReference type="PANTHER" id="PTHR47197:SF3">
    <property type="entry name" value="DIHYDRO-HEME D1 DEHYDROGENASE"/>
    <property type="match status" value="1"/>
</dbReference>
<evidence type="ECO:0000259" key="3">
    <source>
        <dbReference type="Pfam" id="PF21783"/>
    </source>
</evidence>
<evidence type="ECO:0000256" key="1">
    <source>
        <dbReference type="ARBA" id="ARBA00022729"/>
    </source>
</evidence>
<reference evidence="5" key="1">
    <citation type="journal article" date="2019" name="Int. J. Syst. Evol. Microbiol.">
        <title>The Global Catalogue of Microorganisms (GCM) 10K type strain sequencing project: providing services to taxonomists for standard genome sequencing and annotation.</title>
        <authorList>
            <consortium name="The Broad Institute Genomics Platform"/>
            <consortium name="The Broad Institute Genome Sequencing Center for Infectious Disease"/>
            <person name="Wu L."/>
            <person name="Ma J."/>
        </authorList>
    </citation>
    <scope>NUCLEOTIDE SEQUENCE [LARGE SCALE GENOMIC DNA]</scope>
    <source>
        <strain evidence="5">CCUG 49018</strain>
    </source>
</reference>
<dbReference type="InterPro" id="IPR011045">
    <property type="entry name" value="N2O_reductase_N"/>
</dbReference>
<dbReference type="SUPFAM" id="SSF50974">
    <property type="entry name" value="Nitrous oxide reductase, N-terminal domain"/>
    <property type="match status" value="1"/>
</dbReference>
<evidence type="ECO:0000256" key="2">
    <source>
        <dbReference type="SAM" id="MobiDB-lite"/>
    </source>
</evidence>
<organism evidence="4 5">
    <name type="scientific">Pseudonocardia benzenivorans</name>
    <dbReference type="NCBI Taxonomy" id="228005"/>
    <lineage>
        <taxon>Bacteria</taxon>
        <taxon>Bacillati</taxon>
        <taxon>Actinomycetota</taxon>
        <taxon>Actinomycetes</taxon>
        <taxon>Pseudonocardiales</taxon>
        <taxon>Pseudonocardiaceae</taxon>
        <taxon>Pseudonocardia</taxon>
    </lineage>
</organism>
<keyword evidence="5" id="KW-1185">Reference proteome</keyword>
<dbReference type="InterPro" id="IPR015943">
    <property type="entry name" value="WD40/YVTN_repeat-like_dom_sf"/>
</dbReference>
<dbReference type="PANTHER" id="PTHR47197">
    <property type="entry name" value="PROTEIN NIRF"/>
    <property type="match status" value="1"/>
</dbReference>
<name>A0ABW3VE18_9PSEU</name>
<accession>A0ABW3VE18</accession>
<evidence type="ECO:0000313" key="4">
    <source>
        <dbReference type="EMBL" id="MFD1233076.1"/>
    </source>
</evidence>
<gene>
    <name evidence="4" type="ORF">ACFQ34_07245</name>
</gene>
<dbReference type="EMBL" id="JBHTMB010000050">
    <property type="protein sequence ID" value="MFD1233076.1"/>
    <property type="molecule type" value="Genomic_DNA"/>
</dbReference>
<dbReference type="RefSeq" id="WP_013677126.1">
    <property type="nucleotide sequence ID" value="NZ_BAABKS010000053.1"/>
</dbReference>
<dbReference type="Gene3D" id="2.130.10.10">
    <property type="entry name" value="YVTN repeat-like/Quinoprotein amine dehydrogenase"/>
    <property type="match status" value="2"/>
</dbReference>